<feature type="transmembrane region" description="Helical" evidence="7">
    <location>
        <begin position="205"/>
        <end position="227"/>
    </location>
</feature>
<dbReference type="Gene3D" id="1.10.3720.10">
    <property type="entry name" value="MetI-like"/>
    <property type="match status" value="1"/>
</dbReference>
<evidence type="ECO:0000256" key="3">
    <source>
        <dbReference type="ARBA" id="ARBA00022475"/>
    </source>
</evidence>
<feature type="transmembrane region" description="Helical" evidence="7">
    <location>
        <begin position="110"/>
        <end position="131"/>
    </location>
</feature>
<feature type="transmembrane region" description="Helical" evidence="7">
    <location>
        <begin position="151"/>
        <end position="170"/>
    </location>
</feature>
<keyword evidence="4 7" id="KW-0812">Transmembrane</keyword>
<evidence type="ECO:0000256" key="2">
    <source>
        <dbReference type="ARBA" id="ARBA00022448"/>
    </source>
</evidence>
<dbReference type="Pfam" id="PF00528">
    <property type="entry name" value="BPD_transp_1"/>
    <property type="match status" value="1"/>
</dbReference>
<evidence type="ECO:0000256" key="4">
    <source>
        <dbReference type="ARBA" id="ARBA00022692"/>
    </source>
</evidence>
<evidence type="ECO:0000256" key="1">
    <source>
        <dbReference type="ARBA" id="ARBA00004651"/>
    </source>
</evidence>
<feature type="domain" description="ABC transmembrane type-1" evidence="8">
    <location>
        <begin position="73"/>
        <end position="285"/>
    </location>
</feature>
<dbReference type="GO" id="GO:0055085">
    <property type="term" value="P:transmembrane transport"/>
    <property type="evidence" value="ECO:0007669"/>
    <property type="project" value="InterPro"/>
</dbReference>
<organism evidence="9 10">
    <name type="scientific">Actinokineospora bangkokensis</name>
    <dbReference type="NCBI Taxonomy" id="1193682"/>
    <lineage>
        <taxon>Bacteria</taxon>
        <taxon>Bacillati</taxon>
        <taxon>Actinomycetota</taxon>
        <taxon>Actinomycetes</taxon>
        <taxon>Pseudonocardiales</taxon>
        <taxon>Pseudonocardiaceae</taxon>
        <taxon>Actinokineospora</taxon>
    </lineage>
</organism>
<sequence length="296" mass="31558">MARARRAGGGQEARAAWAFLSPYLLVLVLFALLPLVWAVTISFQRDTGFGDASWTGLDNYTRLLGDPHFWRATANTALFTAVVTPVSMALGLGAAVLLNSLLPARGFFRSVVVLPMAVSGVATALTGALVFNENNGVLNGLLGALGLPAVQWQSGGTAAFASVVLVTLWWRVGFNALIYLAGLQNVDPTLHEACRLDGANGWQRFRAVTVPALAPSSFFLVVMNVIYSFQVFDIVFVLTGGGPRDATSVLVTYAYDTAFTTRDHGYSAAIGVVLLLLTLAFTVLRWRAARSAEVTG</sequence>
<comment type="caution">
    <text evidence="9">The sequence shown here is derived from an EMBL/GenBank/DDBJ whole genome shotgun (WGS) entry which is preliminary data.</text>
</comment>
<dbReference type="AlphaFoldDB" id="A0A1Q9LJU4"/>
<dbReference type="SUPFAM" id="SSF161098">
    <property type="entry name" value="MetI-like"/>
    <property type="match status" value="1"/>
</dbReference>
<gene>
    <name evidence="9" type="ORF">BJP25_23360</name>
</gene>
<keyword evidence="2 7" id="KW-0813">Transport</keyword>
<dbReference type="CDD" id="cd06261">
    <property type="entry name" value="TM_PBP2"/>
    <property type="match status" value="1"/>
</dbReference>
<evidence type="ECO:0000256" key="6">
    <source>
        <dbReference type="ARBA" id="ARBA00023136"/>
    </source>
</evidence>
<evidence type="ECO:0000313" key="10">
    <source>
        <dbReference type="Proteomes" id="UP000186040"/>
    </source>
</evidence>
<dbReference type="PROSITE" id="PS50928">
    <property type="entry name" value="ABC_TM1"/>
    <property type="match status" value="1"/>
</dbReference>
<evidence type="ECO:0000256" key="7">
    <source>
        <dbReference type="RuleBase" id="RU363032"/>
    </source>
</evidence>
<evidence type="ECO:0000259" key="8">
    <source>
        <dbReference type="PROSITE" id="PS50928"/>
    </source>
</evidence>
<keyword evidence="5 7" id="KW-1133">Transmembrane helix</keyword>
<dbReference type="InterPro" id="IPR051393">
    <property type="entry name" value="ABC_transporter_permease"/>
</dbReference>
<dbReference type="InterPro" id="IPR000515">
    <property type="entry name" value="MetI-like"/>
</dbReference>
<keyword evidence="10" id="KW-1185">Reference proteome</keyword>
<dbReference type="InterPro" id="IPR035906">
    <property type="entry name" value="MetI-like_sf"/>
</dbReference>
<dbReference type="RefSeq" id="WP_075976146.1">
    <property type="nucleotide sequence ID" value="NZ_MKQR01000017.1"/>
</dbReference>
<proteinExistence type="inferred from homology"/>
<protein>
    <submittedName>
        <fullName evidence="9">Sugar ABC transporter permease</fullName>
    </submittedName>
</protein>
<keyword evidence="3" id="KW-1003">Cell membrane</keyword>
<dbReference type="PANTHER" id="PTHR30193">
    <property type="entry name" value="ABC TRANSPORTER PERMEASE PROTEIN"/>
    <property type="match status" value="1"/>
</dbReference>
<dbReference type="OrthoDB" id="34224at2"/>
<dbReference type="GO" id="GO:0005886">
    <property type="term" value="C:plasma membrane"/>
    <property type="evidence" value="ECO:0007669"/>
    <property type="project" value="UniProtKB-SubCell"/>
</dbReference>
<dbReference type="EMBL" id="MKQR01000017">
    <property type="protein sequence ID" value="OLR92327.1"/>
    <property type="molecule type" value="Genomic_DNA"/>
</dbReference>
<accession>A0A1Q9LJU4</accession>
<dbReference type="PANTHER" id="PTHR30193:SF41">
    <property type="entry name" value="DIACETYLCHITOBIOSE UPTAKE SYSTEM PERMEASE PROTEIN NGCF"/>
    <property type="match status" value="1"/>
</dbReference>
<name>A0A1Q9LJU4_9PSEU</name>
<evidence type="ECO:0000256" key="5">
    <source>
        <dbReference type="ARBA" id="ARBA00022989"/>
    </source>
</evidence>
<dbReference type="STRING" id="1193682.BJP25_23360"/>
<reference evidence="9 10" key="1">
    <citation type="submission" date="2016-10" db="EMBL/GenBank/DDBJ databases">
        <title>The Draft Genome Sequence of Actinokineospora bangkokensis 44EHWT reveals the biosynthetic pathway of antifungal compounds Thailandins with unusual extender unit butylmalonyl-CoA.</title>
        <authorList>
            <person name="Greule A."/>
            <person name="Intra B."/>
            <person name="Flemming S."/>
            <person name="Rommel M.G."/>
            <person name="Panbangred W."/>
            <person name="Bechthold A."/>
        </authorList>
    </citation>
    <scope>NUCLEOTIDE SEQUENCE [LARGE SCALE GENOMIC DNA]</scope>
    <source>
        <strain evidence="9 10">44EHW</strain>
    </source>
</reference>
<comment type="similarity">
    <text evidence="7">Belongs to the binding-protein-dependent transport system permease family.</text>
</comment>
<dbReference type="Proteomes" id="UP000186040">
    <property type="component" value="Unassembled WGS sequence"/>
</dbReference>
<feature type="transmembrane region" description="Helical" evidence="7">
    <location>
        <begin position="77"/>
        <end position="98"/>
    </location>
</feature>
<feature type="transmembrane region" description="Helical" evidence="7">
    <location>
        <begin position="265"/>
        <end position="284"/>
    </location>
</feature>
<evidence type="ECO:0000313" key="9">
    <source>
        <dbReference type="EMBL" id="OLR92327.1"/>
    </source>
</evidence>
<keyword evidence="6 7" id="KW-0472">Membrane</keyword>
<comment type="subcellular location">
    <subcellularLocation>
        <location evidence="1 7">Cell membrane</location>
        <topology evidence="1 7">Multi-pass membrane protein</topology>
    </subcellularLocation>
</comment>